<evidence type="ECO:0000256" key="2">
    <source>
        <dbReference type="ARBA" id="ARBA00022525"/>
    </source>
</evidence>
<evidence type="ECO:0000256" key="6">
    <source>
        <dbReference type="ARBA" id="ARBA00023277"/>
    </source>
</evidence>
<dbReference type="EMBL" id="CACRUT010000013">
    <property type="protein sequence ID" value="VYU05532.1"/>
    <property type="molecule type" value="Genomic_DNA"/>
</dbReference>
<evidence type="ECO:0000256" key="5">
    <source>
        <dbReference type="ARBA" id="ARBA00022801"/>
    </source>
</evidence>
<name>A0A6N3BNJ8_9BACT</name>
<feature type="domain" description="Phospholipase/carboxylesterase/thioesterase" evidence="10">
    <location>
        <begin position="99"/>
        <end position="180"/>
    </location>
</feature>
<dbReference type="SUPFAM" id="SSF53474">
    <property type="entry name" value="alpha/beta-Hydrolases"/>
    <property type="match status" value="1"/>
</dbReference>
<dbReference type="InterPro" id="IPR029058">
    <property type="entry name" value="AB_hydrolase_fold"/>
</dbReference>
<sequence length="779" mass="85077">MQMNKLLGTCLLCAWVWGQQANAQESIKVGDTTRNMIVYAPEGLPYNPPLVISLHGMGQDANYQKGQANWEAVADTAKFVVVYPNGTGNAWDISGDTDIKFLETIIDTMYNRYHVNRNRVYLSGFSMGGMMTYHAMAKMGDKIAAFGPVSGIPVDYREPSGTRPVPIIHTHGTADNVVYYEGDATHPAGGYGSIPEYVKKWAAFDGCDLTPEVIKPYPASKPGSAATYTRYAGGKDGVEVVLISIEGKGHWHSNDPVSVMTTEEIWNFCKRYSLGPEEPEPPTLVSAEPENRSFDLPSQDLVFVFTFDEAVDGGKAKVLLSGEGAEYPLEPVETGFSERLAFRLPDGARLADGDYALRVEHVENEAGGVLESCVFAYTIGMTEVGDRLAIDSLLSCAWREEQVAVGEGIPSGWRRVNGRADGTKDEQESGAAHTGGARLKYFPEGGDFDAGFYLSARDYDVCDFYYGSYEGHRLHLLPGQYVLSFQSIYWSAGSAEGKATFDVQVTDGVGNAVWSRDGLLSSGCMNEVSTEKVEGAKPHEYVFSIKDEGDYELHFTMSQGWNSVILGGVTLTTQPSVADVYKGGFLRLMKEAAQGYEATADGRYAASEDLRAALGVVLEQYEGFASTAPSAYEAAIEAVEAAWRPLAERKESVDLYTEAMETAQDTLSEWEKNGFDLTVQAYLDLKEAVQAYAPDRMDMTDNQRMRDAAESLAVYVQALQEVPALVGGVAMPDSPVDVECYDLGGRKVKPGYRGVAVVRELYRDGSAKTYKKIRGTVAR</sequence>
<dbReference type="GO" id="GO:0005576">
    <property type="term" value="C:extracellular region"/>
    <property type="evidence" value="ECO:0007669"/>
    <property type="project" value="UniProtKB-SubCell"/>
</dbReference>
<dbReference type="Pfam" id="PF02230">
    <property type="entry name" value="Abhydrolase_2"/>
    <property type="match status" value="1"/>
</dbReference>
<feature type="region of interest" description="Disordered" evidence="8">
    <location>
        <begin position="415"/>
        <end position="435"/>
    </location>
</feature>
<comment type="subcellular location">
    <subcellularLocation>
        <location evidence="1">Secreted</location>
    </subcellularLocation>
</comment>
<dbReference type="InterPro" id="IPR043595">
    <property type="entry name" value="FaeB/C/D"/>
</dbReference>
<feature type="signal peptide" evidence="9">
    <location>
        <begin position="1"/>
        <end position="23"/>
    </location>
</feature>
<proteinExistence type="predicted"/>
<evidence type="ECO:0000256" key="3">
    <source>
        <dbReference type="ARBA" id="ARBA00022651"/>
    </source>
</evidence>
<dbReference type="PANTHER" id="PTHR38050">
    <property type="match status" value="1"/>
</dbReference>
<keyword evidence="4 9" id="KW-0732">Signal</keyword>
<keyword evidence="2" id="KW-0964">Secreted</keyword>
<protein>
    <submittedName>
        <fullName evidence="11">Phospholipase/Carboxylesterase</fullName>
    </submittedName>
</protein>
<accession>A0A6N3BNJ8</accession>
<evidence type="ECO:0000256" key="7">
    <source>
        <dbReference type="ARBA" id="ARBA00023326"/>
    </source>
</evidence>
<dbReference type="PANTHER" id="PTHR38050:SF2">
    <property type="entry name" value="FERULOYL ESTERASE C-RELATED"/>
    <property type="match status" value="1"/>
</dbReference>
<evidence type="ECO:0000256" key="1">
    <source>
        <dbReference type="ARBA" id="ARBA00004613"/>
    </source>
</evidence>
<feature type="chain" id="PRO_5026716608" evidence="9">
    <location>
        <begin position="24"/>
        <end position="779"/>
    </location>
</feature>
<dbReference type="Gene3D" id="3.40.50.1820">
    <property type="entry name" value="alpha/beta hydrolase"/>
    <property type="match status" value="1"/>
</dbReference>
<reference evidence="11" key="1">
    <citation type="submission" date="2019-11" db="EMBL/GenBank/DDBJ databases">
        <authorList>
            <person name="Feng L."/>
        </authorList>
    </citation>
    <scope>NUCLEOTIDE SEQUENCE</scope>
    <source>
        <strain evidence="11">PclaraLFYP37</strain>
    </source>
</reference>
<evidence type="ECO:0000256" key="8">
    <source>
        <dbReference type="SAM" id="MobiDB-lite"/>
    </source>
</evidence>
<gene>
    <name evidence="11" type="ORF">PCLFYP37_01792</name>
</gene>
<evidence type="ECO:0000256" key="4">
    <source>
        <dbReference type="ARBA" id="ARBA00022729"/>
    </source>
</evidence>
<dbReference type="InterPro" id="IPR003140">
    <property type="entry name" value="PLipase/COase/thioEstase"/>
</dbReference>
<keyword evidence="3" id="KW-0858">Xylan degradation</keyword>
<evidence type="ECO:0000313" key="11">
    <source>
        <dbReference type="EMBL" id="VYU05532.1"/>
    </source>
</evidence>
<dbReference type="GO" id="GO:0045493">
    <property type="term" value="P:xylan catabolic process"/>
    <property type="evidence" value="ECO:0007669"/>
    <property type="project" value="UniProtKB-KW"/>
</dbReference>
<keyword evidence="6" id="KW-0119">Carbohydrate metabolism</keyword>
<dbReference type="AlphaFoldDB" id="A0A6N3BNJ8"/>
<keyword evidence="5" id="KW-0378">Hydrolase</keyword>
<evidence type="ECO:0000256" key="9">
    <source>
        <dbReference type="SAM" id="SignalP"/>
    </source>
</evidence>
<keyword evidence="7" id="KW-0624">Polysaccharide degradation</keyword>
<evidence type="ECO:0000259" key="10">
    <source>
        <dbReference type="Pfam" id="PF02230"/>
    </source>
</evidence>
<organism evidence="11">
    <name type="scientific">Paraprevotella clara</name>
    <dbReference type="NCBI Taxonomy" id="454154"/>
    <lineage>
        <taxon>Bacteria</taxon>
        <taxon>Pseudomonadati</taxon>
        <taxon>Bacteroidota</taxon>
        <taxon>Bacteroidia</taxon>
        <taxon>Bacteroidales</taxon>
        <taxon>Prevotellaceae</taxon>
        <taxon>Paraprevotella</taxon>
    </lineage>
</organism>
<dbReference type="GO" id="GO:0030600">
    <property type="term" value="F:feruloyl esterase activity"/>
    <property type="evidence" value="ECO:0007669"/>
    <property type="project" value="InterPro"/>
</dbReference>